<protein>
    <submittedName>
        <fullName evidence="4">NAD(P)-binding protein</fullName>
    </submittedName>
</protein>
<keyword evidence="1" id="KW-0521">NADP</keyword>
<gene>
    <name evidence="4" type="ORF">QBC33DRAFT_382414</name>
</gene>
<accession>A0AAJ0FN38</accession>
<dbReference type="PANTHER" id="PTHR47706">
    <property type="entry name" value="NMRA-LIKE FAMILY PROTEIN"/>
    <property type="match status" value="1"/>
</dbReference>
<dbReference type="EMBL" id="MU839005">
    <property type="protein sequence ID" value="KAK1768554.1"/>
    <property type="molecule type" value="Genomic_DNA"/>
</dbReference>
<evidence type="ECO:0000256" key="2">
    <source>
        <dbReference type="ARBA" id="ARBA00023002"/>
    </source>
</evidence>
<dbReference type="Pfam" id="PF05368">
    <property type="entry name" value="NmrA"/>
    <property type="match status" value="1"/>
</dbReference>
<dbReference type="GO" id="GO:0016491">
    <property type="term" value="F:oxidoreductase activity"/>
    <property type="evidence" value="ECO:0007669"/>
    <property type="project" value="UniProtKB-KW"/>
</dbReference>
<dbReference type="Proteomes" id="UP001244011">
    <property type="component" value="Unassembled WGS sequence"/>
</dbReference>
<dbReference type="AlphaFoldDB" id="A0AAJ0FN38"/>
<comment type="caution">
    <text evidence="4">The sequence shown here is derived from an EMBL/GenBank/DDBJ whole genome shotgun (WGS) entry which is preliminary data.</text>
</comment>
<proteinExistence type="predicted"/>
<dbReference type="PANTHER" id="PTHR47706:SF6">
    <property type="entry name" value="NMRA-LIKE FAMILY PROTEIN (AFU_ORTHOLOGUE AFUA_6G00280)"/>
    <property type="match status" value="1"/>
</dbReference>
<dbReference type="InterPro" id="IPR051609">
    <property type="entry name" value="NmrA/Isoflavone_reductase-like"/>
</dbReference>
<keyword evidence="2" id="KW-0560">Oxidoreductase</keyword>
<evidence type="ECO:0000313" key="4">
    <source>
        <dbReference type="EMBL" id="KAK1768554.1"/>
    </source>
</evidence>
<dbReference type="InterPro" id="IPR045312">
    <property type="entry name" value="PCBER-like"/>
</dbReference>
<dbReference type="Gene3D" id="3.40.50.720">
    <property type="entry name" value="NAD(P)-binding Rossmann-like Domain"/>
    <property type="match status" value="1"/>
</dbReference>
<dbReference type="InterPro" id="IPR036291">
    <property type="entry name" value="NAD(P)-bd_dom_sf"/>
</dbReference>
<sequence length="305" mass="33558">MSSPSVLVIGAGELGTAVLDALSKHAQRQSGRLAVLLREDTLKSADPAKADRNEYLRSLGIELEAGDFINTPIPALAAVFGRYDVVIQCGGYGIPTEVQVRVTEAVLEAGVPRYFPWQFGVDYDAIGPGNSEGLFDGMLGVRQLLRSQTKTKWTIISVGMFMSYLFLPSFGIVDLEERTVRALGSWENRVTVTTVEGIGTMTAEAVYRPDGTGSQVVHIAGDTMSYGKLAELLDSSYGVTFKREVWDLPYLRQKLAERPEDLMAKYRVVFGSGTGISWDMEETLNHQRGIHLTGIREYIEENRGP</sequence>
<evidence type="ECO:0000313" key="5">
    <source>
        <dbReference type="Proteomes" id="UP001244011"/>
    </source>
</evidence>
<dbReference type="InterPro" id="IPR008030">
    <property type="entry name" value="NmrA-like"/>
</dbReference>
<organism evidence="4 5">
    <name type="scientific">Phialemonium atrogriseum</name>
    <dbReference type="NCBI Taxonomy" id="1093897"/>
    <lineage>
        <taxon>Eukaryota</taxon>
        <taxon>Fungi</taxon>
        <taxon>Dikarya</taxon>
        <taxon>Ascomycota</taxon>
        <taxon>Pezizomycotina</taxon>
        <taxon>Sordariomycetes</taxon>
        <taxon>Sordariomycetidae</taxon>
        <taxon>Cephalothecales</taxon>
        <taxon>Cephalothecaceae</taxon>
        <taxon>Phialemonium</taxon>
    </lineage>
</organism>
<evidence type="ECO:0000256" key="1">
    <source>
        <dbReference type="ARBA" id="ARBA00022857"/>
    </source>
</evidence>
<reference evidence="4" key="1">
    <citation type="submission" date="2023-06" db="EMBL/GenBank/DDBJ databases">
        <title>Genome-scale phylogeny and comparative genomics of the fungal order Sordariales.</title>
        <authorList>
            <consortium name="Lawrence Berkeley National Laboratory"/>
            <person name="Hensen N."/>
            <person name="Bonometti L."/>
            <person name="Westerberg I."/>
            <person name="Brannstrom I.O."/>
            <person name="Guillou S."/>
            <person name="Cros-Aarteil S."/>
            <person name="Calhoun S."/>
            <person name="Haridas S."/>
            <person name="Kuo A."/>
            <person name="Mondo S."/>
            <person name="Pangilinan J."/>
            <person name="Riley R."/>
            <person name="Labutti K."/>
            <person name="Andreopoulos B."/>
            <person name="Lipzen A."/>
            <person name="Chen C."/>
            <person name="Yanf M."/>
            <person name="Daum C."/>
            <person name="Ng V."/>
            <person name="Clum A."/>
            <person name="Steindorff A."/>
            <person name="Ohm R."/>
            <person name="Martin F."/>
            <person name="Silar P."/>
            <person name="Natvig D."/>
            <person name="Lalanne C."/>
            <person name="Gautier V."/>
            <person name="Ament-Velasquez S.L."/>
            <person name="Kruys A."/>
            <person name="Hutchinson M.I."/>
            <person name="Powell A.J."/>
            <person name="Barry K."/>
            <person name="Miller A.N."/>
            <person name="Grigoriev I.V."/>
            <person name="Debuchy R."/>
            <person name="Gladieux P."/>
            <person name="Thoren M.H."/>
            <person name="Johannesson H."/>
        </authorList>
    </citation>
    <scope>NUCLEOTIDE SEQUENCE</scope>
    <source>
        <strain evidence="4">8032-3</strain>
    </source>
</reference>
<dbReference type="GeneID" id="85307260"/>
<dbReference type="RefSeq" id="XP_060284767.1">
    <property type="nucleotide sequence ID" value="XM_060424073.1"/>
</dbReference>
<dbReference type="CDD" id="cd05259">
    <property type="entry name" value="PCBER_SDR_a"/>
    <property type="match status" value="1"/>
</dbReference>
<keyword evidence="5" id="KW-1185">Reference proteome</keyword>
<name>A0AAJ0FN38_9PEZI</name>
<evidence type="ECO:0000259" key="3">
    <source>
        <dbReference type="Pfam" id="PF05368"/>
    </source>
</evidence>
<dbReference type="Gene3D" id="3.90.25.10">
    <property type="entry name" value="UDP-galactose 4-epimerase, domain 1"/>
    <property type="match status" value="1"/>
</dbReference>
<feature type="domain" description="NmrA-like" evidence="3">
    <location>
        <begin position="5"/>
        <end position="271"/>
    </location>
</feature>
<dbReference type="SUPFAM" id="SSF51735">
    <property type="entry name" value="NAD(P)-binding Rossmann-fold domains"/>
    <property type="match status" value="1"/>
</dbReference>